<sequence length="162" mass="19070">MDDAFRDMVTDFSSDDVHWDGGKRLLAWWLEHAEAKGLPSRSDFSPAYMRHYLPTLIMHDVDKRQIRPDYRIRLCGMGFRDYMGFDPTGKPLDDIPGTAMMRLRYDWLCRNRKPYMCVRLPLDWGQNQRICYSTLVLPLGEDDRVTIIMASVYFHHCIDGQC</sequence>
<protein>
    <submittedName>
        <fullName evidence="1">PAS domain-containing protein</fullName>
    </submittedName>
</protein>
<name>A0A3M0C6F4_9PROT</name>
<dbReference type="Pfam" id="PF07310">
    <property type="entry name" value="PAS_5"/>
    <property type="match status" value="1"/>
</dbReference>
<dbReference type="InParanoid" id="A0A3M0C6F4"/>
<comment type="caution">
    <text evidence="1">The sequence shown here is derived from an EMBL/GenBank/DDBJ whole genome shotgun (WGS) entry which is preliminary data.</text>
</comment>
<proteinExistence type="predicted"/>
<evidence type="ECO:0000313" key="1">
    <source>
        <dbReference type="EMBL" id="RMB04822.1"/>
    </source>
</evidence>
<organism evidence="1 2">
    <name type="scientific">Eilatimonas milleporae</name>
    <dbReference type="NCBI Taxonomy" id="911205"/>
    <lineage>
        <taxon>Bacteria</taxon>
        <taxon>Pseudomonadati</taxon>
        <taxon>Pseudomonadota</taxon>
        <taxon>Alphaproteobacteria</taxon>
        <taxon>Kordiimonadales</taxon>
        <taxon>Kordiimonadaceae</taxon>
        <taxon>Eilatimonas</taxon>
    </lineage>
</organism>
<dbReference type="EMBL" id="REFR01000012">
    <property type="protein sequence ID" value="RMB04822.1"/>
    <property type="molecule type" value="Genomic_DNA"/>
</dbReference>
<dbReference type="AlphaFoldDB" id="A0A3M0C6F4"/>
<gene>
    <name evidence="1" type="ORF">BXY39_2388</name>
</gene>
<keyword evidence="2" id="KW-1185">Reference proteome</keyword>
<evidence type="ECO:0000313" key="2">
    <source>
        <dbReference type="Proteomes" id="UP000271227"/>
    </source>
</evidence>
<dbReference type="Proteomes" id="UP000271227">
    <property type="component" value="Unassembled WGS sequence"/>
</dbReference>
<reference evidence="1 2" key="1">
    <citation type="submission" date="2018-10" db="EMBL/GenBank/DDBJ databases">
        <title>Genomic Encyclopedia of Archaeal and Bacterial Type Strains, Phase II (KMG-II): from individual species to whole genera.</title>
        <authorList>
            <person name="Goeker M."/>
        </authorList>
    </citation>
    <scope>NUCLEOTIDE SEQUENCE [LARGE SCALE GENOMIC DNA]</scope>
    <source>
        <strain evidence="1 2">DSM 25217</strain>
    </source>
</reference>
<dbReference type="InterPro" id="IPR009922">
    <property type="entry name" value="DUF1457"/>
</dbReference>
<accession>A0A3M0C6F4</accession>